<dbReference type="RefSeq" id="WP_209697096.1">
    <property type="nucleotide sequence ID" value="NZ_BAAAVU010000010.1"/>
</dbReference>
<dbReference type="CDD" id="cd02440">
    <property type="entry name" value="AdoMet_MTases"/>
    <property type="match status" value="1"/>
</dbReference>
<evidence type="ECO:0000259" key="1">
    <source>
        <dbReference type="Pfam" id="PF08241"/>
    </source>
</evidence>
<dbReference type="Gene3D" id="3.40.50.150">
    <property type="entry name" value="Vaccinia Virus protein VP39"/>
    <property type="match status" value="1"/>
</dbReference>
<dbReference type="EMBL" id="JAGINT010000002">
    <property type="protein sequence ID" value="MBP2354259.1"/>
    <property type="molecule type" value="Genomic_DNA"/>
</dbReference>
<gene>
    <name evidence="2" type="ORF">JOF29_005369</name>
</gene>
<proteinExistence type="predicted"/>
<dbReference type="SUPFAM" id="SSF53335">
    <property type="entry name" value="S-adenosyl-L-methionine-dependent methyltransferases"/>
    <property type="match status" value="1"/>
</dbReference>
<organism evidence="2 3">
    <name type="scientific">Kribbella aluminosa</name>
    <dbReference type="NCBI Taxonomy" id="416017"/>
    <lineage>
        <taxon>Bacteria</taxon>
        <taxon>Bacillati</taxon>
        <taxon>Actinomycetota</taxon>
        <taxon>Actinomycetes</taxon>
        <taxon>Propionibacteriales</taxon>
        <taxon>Kribbellaceae</taxon>
        <taxon>Kribbella</taxon>
    </lineage>
</organism>
<keyword evidence="3" id="KW-1185">Reference proteome</keyword>
<sequence>MGNRAIWEQASTKHVREYDKLLEAARGGGLLVEREHELLASVLATGPFVVHLQSGHGLDDVGLVKAGARRVVGVDYSSVAAGAARRRARDVGVDCRYVVAEVPGVPVKDAAADLVYTGKGALIWMRDIDAWARDVERVLRPGGHLFVYEGHPAVPLWTWDEDDARIRPDRSYFAKSHVNDTFPGNGAQEWQWTLGQIVTAITTAGLHIQVLEEYAEPFWRPQDGTNAAAWSGRLPNSYALLARKPL</sequence>
<dbReference type="InterPro" id="IPR029063">
    <property type="entry name" value="SAM-dependent_MTases_sf"/>
</dbReference>
<accession>A0ABS4URI8</accession>
<dbReference type="InterPro" id="IPR013216">
    <property type="entry name" value="Methyltransf_11"/>
</dbReference>
<dbReference type="Proteomes" id="UP000755585">
    <property type="component" value="Unassembled WGS sequence"/>
</dbReference>
<protein>
    <submittedName>
        <fullName evidence="2">Ubiquinone/menaquinone biosynthesis C-methylase UbiE</fullName>
    </submittedName>
</protein>
<evidence type="ECO:0000313" key="3">
    <source>
        <dbReference type="Proteomes" id="UP000755585"/>
    </source>
</evidence>
<feature type="domain" description="Methyltransferase type 11" evidence="1">
    <location>
        <begin position="54"/>
        <end position="147"/>
    </location>
</feature>
<evidence type="ECO:0000313" key="2">
    <source>
        <dbReference type="EMBL" id="MBP2354259.1"/>
    </source>
</evidence>
<reference evidence="2 3" key="1">
    <citation type="submission" date="2021-03" db="EMBL/GenBank/DDBJ databases">
        <title>Sequencing the genomes of 1000 actinobacteria strains.</title>
        <authorList>
            <person name="Klenk H.-P."/>
        </authorList>
    </citation>
    <scope>NUCLEOTIDE SEQUENCE [LARGE SCALE GENOMIC DNA]</scope>
    <source>
        <strain evidence="2 3">DSM 18824</strain>
    </source>
</reference>
<name>A0ABS4URI8_9ACTN</name>
<dbReference type="Pfam" id="PF08241">
    <property type="entry name" value="Methyltransf_11"/>
    <property type="match status" value="1"/>
</dbReference>
<comment type="caution">
    <text evidence="2">The sequence shown here is derived from an EMBL/GenBank/DDBJ whole genome shotgun (WGS) entry which is preliminary data.</text>
</comment>
<keyword evidence="2" id="KW-0830">Ubiquinone</keyword>